<gene>
    <name evidence="3" type="ORF">VKT23_010222</name>
</gene>
<keyword evidence="1" id="KW-0175">Coiled coil</keyword>
<evidence type="ECO:0000313" key="3">
    <source>
        <dbReference type="EMBL" id="KAK7457878.1"/>
    </source>
</evidence>
<reference evidence="3 4" key="1">
    <citation type="submission" date="2024-01" db="EMBL/GenBank/DDBJ databases">
        <title>A draft genome for the cacao thread blight pathogen Marasmiellus scandens.</title>
        <authorList>
            <person name="Baruah I.K."/>
            <person name="Leung J."/>
            <person name="Bukari Y."/>
            <person name="Amoako-Attah I."/>
            <person name="Meinhardt L.W."/>
            <person name="Bailey B.A."/>
            <person name="Cohen S.P."/>
        </authorList>
    </citation>
    <scope>NUCLEOTIDE SEQUENCE [LARGE SCALE GENOMIC DNA]</scope>
    <source>
        <strain evidence="3 4">GH-19</strain>
    </source>
</reference>
<evidence type="ECO:0000313" key="4">
    <source>
        <dbReference type="Proteomes" id="UP001498398"/>
    </source>
</evidence>
<feature type="compositionally biased region" description="Acidic residues" evidence="2">
    <location>
        <begin position="1"/>
        <end position="20"/>
    </location>
</feature>
<keyword evidence="4" id="KW-1185">Reference proteome</keyword>
<evidence type="ECO:0000256" key="2">
    <source>
        <dbReference type="SAM" id="MobiDB-lite"/>
    </source>
</evidence>
<evidence type="ECO:0000256" key="1">
    <source>
        <dbReference type="SAM" id="Coils"/>
    </source>
</evidence>
<dbReference type="InterPro" id="IPR046521">
    <property type="entry name" value="DUF6698"/>
</dbReference>
<proteinExistence type="predicted"/>
<dbReference type="Pfam" id="PF20414">
    <property type="entry name" value="DUF6698"/>
    <property type="match status" value="1"/>
</dbReference>
<feature type="region of interest" description="Disordered" evidence="2">
    <location>
        <begin position="1"/>
        <end position="21"/>
    </location>
</feature>
<protein>
    <submittedName>
        <fullName evidence="3">Uncharacterized protein</fullName>
    </submittedName>
</protein>
<feature type="region of interest" description="Disordered" evidence="2">
    <location>
        <begin position="431"/>
        <end position="485"/>
    </location>
</feature>
<dbReference type="Proteomes" id="UP001498398">
    <property type="component" value="Unassembled WGS sequence"/>
</dbReference>
<feature type="coiled-coil region" evidence="1">
    <location>
        <begin position="39"/>
        <end position="66"/>
    </location>
</feature>
<dbReference type="EMBL" id="JBANRG010000019">
    <property type="protein sequence ID" value="KAK7457878.1"/>
    <property type="molecule type" value="Genomic_DNA"/>
</dbReference>
<feature type="compositionally biased region" description="Polar residues" evidence="2">
    <location>
        <begin position="470"/>
        <end position="485"/>
    </location>
</feature>
<organism evidence="3 4">
    <name type="scientific">Marasmiellus scandens</name>
    <dbReference type="NCBI Taxonomy" id="2682957"/>
    <lineage>
        <taxon>Eukaryota</taxon>
        <taxon>Fungi</taxon>
        <taxon>Dikarya</taxon>
        <taxon>Basidiomycota</taxon>
        <taxon>Agaricomycotina</taxon>
        <taxon>Agaricomycetes</taxon>
        <taxon>Agaricomycetidae</taxon>
        <taxon>Agaricales</taxon>
        <taxon>Marasmiineae</taxon>
        <taxon>Omphalotaceae</taxon>
        <taxon>Marasmiellus</taxon>
    </lineage>
</organism>
<comment type="caution">
    <text evidence="3">The sequence shown here is derived from an EMBL/GenBank/DDBJ whole genome shotgun (WGS) entry which is preliminary data.</text>
</comment>
<accession>A0ABR1JCE4</accession>
<sequence>MADEPDYGEFDDGREDDNDLPEIILPAPASDGAALFQSLRSAQLQNQELRKRLANARLLISSLKADLGGKRGRKREAPVDPALAAERERVMLLAKKWAIFQDPWINGNAFMHLPPADAPSLLSAARFKTEETYKEGIIVELHEYLRDPNLQRLATSLPAFLHEFQLQVQAQRNNATNRIRSNVCFILRELSLDSTIVEVATAGVDRGASLVLKSLLLNNNNPDSVYAPIFFPDLDVRRFDWVFLNEYQPRMIRAICFGINSIQTAIKDFKYSAGLIGMKWNVKSVNASAIAWSAIMLRFILSADTTFSEVGTASGINYRESFYTYRKFIVEEEADGTKYSKDLFLFYNQRVFPGLSGAADPAELQAVDEVAEMRARIRAMAISGSLVPSHITPVDEQPCPFTFTAEPSTVISNSSTAPAIPVVADNVIVPDMPAPAEDSESIGTSNQRGRRGKQKSNFSAGENLPAKATRASNRITRSTGAGKTK</sequence>
<name>A0ABR1JCE4_9AGAR</name>